<keyword evidence="3 6" id="KW-0133">Cell shape</keyword>
<organism evidence="9 10">
    <name type="scientific">Halanaerobium salsuginis</name>
    <dbReference type="NCBI Taxonomy" id="29563"/>
    <lineage>
        <taxon>Bacteria</taxon>
        <taxon>Bacillati</taxon>
        <taxon>Bacillota</taxon>
        <taxon>Clostridia</taxon>
        <taxon>Halanaerobiales</taxon>
        <taxon>Halanaerobiaceae</taxon>
        <taxon>Halanaerobium</taxon>
    </lineage>
</organism>
<evidence type="ECO:0000313" key="10">
    <source>
        <dbReference type="Proteomes" id="UP000199006"/>
    </source>
</evidence>
<dbReference type="STRING" id="29563.SAMN02983006_00957"/>
<feature type="active site" description="Nucleophile" evidence="6">
    <location>
        <position position="468"/>
    </location>
</feature>
<dbReference type="InterPro" id="IPR036365">
    <property type="entry name" value="PGBD-like_sf"/>
</dbReference>
<dbReference type="PANTHER" id="PTHR41533:SF2">
    <property type="entry name" value="BLR7131 PROTEIN"/>
    <property type="match status" value="1"/>
</dbReference>
<dbReference type="InterPro" id="IPR036366">
    <property type="entry name" value="PGBDSf"/>
</dbReference>
<dbReference type="InterPro" id="IPR045380">
    <property type="entry name" value="LD_TPept_scaffold_dom"/>
</dbReference>
<dbReference type="SUPFAM" id="SSF47090">
    <property type="entry name" value="PGBD-like"/>
    <property type="match status" value="1"/>
</dbReference>
<dbReference type="UniPathway" id="UPA00219"/>
<dbReference type="InterPro" id="IPR005490">
    <property type="entry name" value="LD_TPept_cat_dom"/>
</dbReference>
<keyword evidence="5 6" id="KW-0961">Cell wall biogenesis/degradation</keyword>
<evidence type="ECO:0000256" key="2">
    <source>
        <dbReference type="ARBA" id="ARBA00022679"/>
    </source>
</evidence>
<sequence length="547" mass="64245">MQKRLLFFCGLLILLFLLNSAAVAAQPELAMAIKDYLVVIKDHQGFFPADQEVEFYQELDKFYQERYQKPVWFDQTKFKIDVQQLVAEIKASYQEGLNPADYHLRSIEKILKEKDLFKSENLSSRALLDILLTDAYLNLASDYLTGKVDPEVVSDNYNYQDDKLQTEKLLDFLTAGCDIRQTLQKLLPQGEEYKKLRDKLAYYRNRNKIKEWPAVKTEFNLARGDSGTAVEDLINNLIARNYLDPNQLSEADYFNDQVKNSLIKFQLSNGLQADGVLGPKTKQALNVSLTDRIKQIIINLERWRWLPEKLAANYIYINIADYKLNLISANREVMTMKTIVGQEQRKTPVFSDQIKYIVFNPYWYVPKSIAVEDKLPLIKQDYSYLLEHNYKLFKYNTAGKLVEVDPALIDWTKVNRDNFNFVLRQSPGDYNALGRIKFIFPNKFSVYLHDTPGKYLFSQNKRSFSSGCIRIEKPLDLAVYLLKNQPEWNREKIEAELKQNETRRVYLNSPFPIYLQYNTAWVDQDGTLNFREDIYQRDRKIKEIYFK</sequence>
<reference evidence="9 10" key="1">
    <citation type="submission" date="2016-10" db="EMBL/GenBank/DDBJ databases">
        <authorList>
            <person name="de Groot N.N."/>
        </authorList>
    </citation>
    <scope>NUCLEOTIDE SEQUENCE [LARGE SCALE GENOMIC DNA]</scope>
    <source>
        <strain evidence="9 10">ATCC 51327</strain>
    </source>
</reference>
<feature type="domain" description="L,D-TPase catalytic" evidence="8">
    <location>
        <begin position="313"/>
        <end position="496"/>
    </location>
</feature>
<dbReference type="InterPro" id="IPR038063">
    <property type="entry name" value="Transpep_catalytic_dom"/>
</dbReference>
<evidence type="ECO:0000313" key="9">
    <source>
        <dbReference type="EMBL" id="SFL36386.1"/>
    </source>
</evidence>
<evidence type="ECO:0000256" key="5">
    <source>
        <dbReference type="ARBA" id="ARBA00023316"/>
    </source>
</evidence>
<evidence type="ECO:0000256" key="7">
    <source>
        <dbReference type="SAM" id="SignalP"/>
    </source>
</evidence>
<dbReference type="RefSeq" id="WP_245750819.1">
    <property type="nucleotide sequence ID" value="NZ_FOTI01000009.1"/>
</dbReference>
<dbReference type="PANTHER" id="PTHR41533">
    <property type="entry name" value="L,D-TRANSPEPTIDASE HI_1667-RELATED"/>
    <property type="match status" value="1"/>
</dbReference>
<dbReference type="GO" id="GO:0009252">
    <property type="term" value="P:peptidoglycan biosynthetic process"/>
    <property type="evidence" value="ECO:0007669"/>
    <property type="project" value="UniProtKB-UniPathway"/>
</dbReference>
<dbReference type="Gene3D" id="1.10.101.10">
    <property type="entry name" value="PGBD-like superfamily/PGBD"/>
    <property type="match status" value="1"/>
</dbReference>
<dbReference type="GO" id="GO:0016740">
    <property type="term" value="F:transferase activity"/>
    <property type="evidence" value="ECO:0007669"/>
    <property type="project" value="UniProtKB-KW"/>
</dbReference>
<keyword evidence="7" id="KW-0732">Signal</keyword>
<dbReference type="EMBL" id="FOTI01000009">
    <property type="protein sequence ID" value="SFL36386.1"/>
    <property type="molecule type" value="Genomic_DNA"/>
</dbReference>
<dbReference type="Pfam" id="PF01471">
    <property type="entry name" value="PG_binding_1"/>
    <property type="match status" value="1"/>
</dbReference>
<accession>A0A1I4H4P4</accession>
<dbReference type="AlphaFoldDB" id="A0A1I4H4P4"/>
<evidence type="ECO:0000256" key="6">
    <source>
        <dbReference type="PROSITE-ProRule" id="PRU01373"/>
    </source>
</evidence>
<dbReference type="InterPro" id="IPR052905">
    <property type="entry name" value="LD-transpeptidase_YkuD-like"/>
</dbReference>
<dbReference type="InterPro" id="IPR002477">
    <property type="entry name" value="Peptidoglycan-bd-like"/>
</dbReference>
<feature type="active site" description="Proton donor/acceptor" evidence="6">
    <location>
        <position position="449"/>
    </location>
</feature>
<dbReference type="GO" id="GO:0071555">
    <property type="term" value="P:cell wall organization"/>
    <property type="evidence" value="ECO:0007669"/>
    <property type="project" value="UniProtKB-UniRule"/>
</dbReference>
<dbReference type="GO" id="GO:0008360">
    <property type="term" value="P:regulation of cell shape"/>
    <property type="evidence" value="ECO:0007669"/>
    <property type="project" value="UniProtKB-UniRule"/>
</dbReference>
<dbReference type="Gene3D" id="2.40.440.10">
    <property type="entry name" value="L,D-transpeptidase catalytic domain-like"/>
    <property type="match status" value="1"/>
</dbReference>
<evidence type="ECO:0000256" key="4">
    <source>
        <dbReference type="ARBA" id="ARBA00022984"/>
    </source>
</evidence>
<dbReference type="Pfam" id="PF03734">
    <property type="entry name" value="YkuD"/>
    <property type="match status" value="1"/>
</dbReference>
<proteinExistence type="predicted"/>
<evidence type="ECO:0000256" key="3">
    <source>
        <dbReference type="ARBA" id="ARBA00022960"/>
    </source>
</evidence>
<name>A0A1I4H4P4_9FIRM</name>
<keyword evidence="2" id="KW-0808">Transferase</keyword>
<dbReference type="PROSITE" id="PS52029">
    <property type="entry name" value="LD_TPASE"/>
    <property type="match status" value="1"/>
</dbReference>
<gene>
    <name evidence="9" type="ORF">SAMN02983006_00957</name>
</gene>
<feature type="signal peptide" evidence="7">
    <location>
        <begin position="1"/>
        <end position="24"/>
    </location>
</feature>
<dbReference type="Pfam" id="PF20142">
    <property type="entry name" value="Scaffold"/>
    <property type="match status" value="1"/>
</dbReference>
<keyword evidence="4 6" id="KW-0573">Peptidoglycan synthesis</keyword>
<evidence type="ECO:0000259" key="8">
    <source>
        <dbReference type="PROSITE" id="PS52029"/>
    </source>
</evidence>
<dbReference type="SUPFAM" id="SSF141523">
    <property type="entry name" value="L,D-transpeptidase catalytic domain-like"/>
    <property type="match status" value="1"/>
</dbReference>
<keyword evidence="10" id="KW-1185">Reference proteome</keyword>
<protein>
    <submittedName>
        <fullName evidence="9">Murein L,D-transpeptidase YcbB/YkuD</fullName>
    </submittedName>
</protein>
<evidence type="ECO:0000256" key="1">
    <source>
        <dbReference type="ARBA" id="ARBA00004752"/>
    </source>
</evidence>
<comment type="pathway">
    <text evidence="1 6">Cell wall biogenesis; peptidoglycan biosynthesis.</text>
</comment>
<dbReference type="CDD" id="cd16913">
    <property type="entry name" value="YkuD_like"/>
    <property type="match status" value="1"/>
</dbReference>
<feature type="chain" id="PRO_5011796441" evidence="7">
    <location>
        <begin position="25"/>
        <end position="547"/>
    </location>
</feature>
<dbReference type="Proteomes" id="UP000199006">
    <property type="component" value="Unassembled WGS sequence"/>
</dbReference>